<dbReference type="GO" id="GO:0012505">
    <property type="term" value="C:endomembrane system"/>
    <property type="evidence" value="ECO:0007669"/>
    <property type="project" value="UniProtKB-SubCell"/>
</dbReference>
<dbReference type="InterPro" id="IPR024671">
    <property type="entry name" value="Atg22-like"/>
</dbReference>
<proteinExistence type="inferred from homology"/>
<feature type="transmembrane region" description="Helical" evidence="8">
    <location>
        <begin position="364"/>
        <end position="383"/>
    </location>
</feature>
<dbReference type="InterPro" id="IPR050495">
    <property type="entry name" value="ATG22/LtaA_families"/>
</dbReference>
<organism evidence="9 10">
    <name type="scientific">Seminavis robusta</name>
    <dbReference type="NCBI Taxonomy" id="568900"/>
    <lineage>
        <taxon>Eukaryota</taxon>
        <taxon>Sar</taxon>
        <taxon>Stramenopiles</taxon>
        <taxon>Ochrophyta</taxon>
        <taxon>Bacillariophyta</taxon>
        <taxon>Bacillariophyceae</taxon>
        <taxon>Bacillariophycidae</taxon>
        <taxon>Naviculales</taxon>
        <taxon>Naviculaceae</taxon>
        <taxon>Seminavis</taxon>
    </lineage>
</organism>
<evidence type="ECO:0000256" key="6">
    <source>
        <dbReference type="ARBA" id="ARBA00023136"/>
    </source>
</evidence>
<dbReference type="InterPro" id="IPR036259">
    <property type="entry name" value="MFS_trans_sf"/>
</dbReference>
<feature type="transmembrane region" description="Helical" evidence="8">
    <location>
        <begin position="459"/>
        <end position="479"/>
    </location>
</feature>
<feature type="transmembrane region" description="Helical" evidence="8">
    <location>
        <begin position="205"/>
        <end position="234"/>
    </location>
</feature>
<protein>
    <recommendedName>
        <fullName evidence="11">Autophagy-related protein</fullName>
    </recommendedName>
</protein>
<feature type="region of interest" description="Disordered" evidence="7">
    <location>
        <begin position="525"/>
        <end position="557"/>
    </location>
</feature>
<gene>
    <name evidence="9" type="ORF">SEMRO_111_G055200.1</name>
</gene>
<evidence type="ECO:0000256" key="3">
    <source>
        <dbReference type="ARBA" id="ARBA00022448"/>
    </source>
</evidence>
<dbReference type="AlphaFoldDB" id="A0A9N8H6F9"/>
<dbReference type="PANTHER" id="PTHR23519:SF1">
    <property type="entry name" value="AUTOPHAGY-RELATED PROTEIN 22"/>
    <property type="match status" value="1"/>
</dbReference>
<dbReference type="SUPFAM" id="SSF103473">
    <property type="entry name" value="MFS general substrate transporter"/>
    <property type="match status" value="1"/>
</dbReference>
<feature type="transmembrane region" description="Helical" evidence="8">
    <location>
        <begin position="140"/>
        <end position="159"/>
    </location>
</feature>
<evidence type="ECO:0000256" key="1">
    <source>
        <dbReference type="ARBA" id="ARBA00004127"/>
    </source>
</evidence>
<evidence type="ECO:0000313" key="9">
    <source>
        <dbReference type="EMBL" id="CAB9501522.1"/>
    </source>
</evidence>
<dbReference type="EMBL" id="CAICTM010000110">
    <property type="protein sequence ID" value="CAB9501522.1"/>
    <property type="molecule type" value="Genomic_DNA"/>
</dbReference>
<feature type="region of interest" description="Disordered" evidence="7">
    <location>
        <begin position="274"/>
        <end position="297"/>
    </location>
</feature>
<feature type="transmembrane region" description="Helical" evidence="8">
    <location>
        <begin position="240"/>
        <end position="259"/>
    </location>
</feature>
<evidence type="ECO:0000256" key="7">
    <source>
        <dbReference type="SAM" id="MobiDB-lite"/>
    </source>
</evidence>
<dbReference type="PANTHER" id="PTHR23519">
    <property type="entry name" value="AUTOPHAGY-RELATED PROTEIN 22"/>
    <property type="match status" value="1"/>
</dbReference>
<keyword evidence="6 8" id="KW-0472">Membrane</keyword>
<feature type="compositionally biased region" description="Basic and acidic residues" evidence="7">
    <location>
        <begin position="538"/>
        <end position="549"/>
    </location>
</feature>
<dbReference type="CDD" id="cd06174">
    <property type="entry name" value="MFS"/>
    <property type="match status" value="1"/>
</dbReference>
<dbReference type="OrthoDB" id="44491at2759"/>
<feature type="transmembrane region" description="Helical" evidence="8">
    <location>
        <begin position="110"/>
        <end position="133"/>
    </location>
</feature>
<comment type="similarity">
    <text evidence="2">Belongs to the ATG22 family.</text>
</comment>
<feature type="transmembrane region" description="Helical" evidence="8">
    <location>
        <begin position="330"/>
        <end position="352"/>
    </location>
</feature>
<comment type="subcellular location">
    <subcellularLocation>
        <location evidence="1">Endomembrane system</location>
        <topology evidence="1">Multi-pass membrane protein</topology>
    </subcellularLocation>
</comment>
<evidence type="ECO:0000256" key="5">
    <source>
        <dbReference type="ARBA" id="ARBA00022989"/>
    </source>
</evidence>
<evidence type="ECO:0000256" key="4">
    <source>
        <dbReference type="ARBA" id="ARBA00022692"/>
    </source>
</evidence>
<feature type="transmembrane region" description="Helical" evidence="8">
    <location>
        <begin position="165"/>
        <end position="193"/>
    </location>
</feature>
<feature type="transmembrane region" description="Helical" evidence="8">
    <location>
        <begin position="63"/>
        <end position="81"/>
    </location>
</feature>
<feature type="transmembrane region" description="Helical" evidence="8">
    <location>
        <begin position="395"/>
        <end position="413"/>
    </location>
</feature>
<keyword evidence="10" id="KW-1185">Reference proteome</keyword>
<feature type="transmembrane region" description="Helical" evidence="8">
    <location>
        <begin position="485"/>
        <end position="505"/>
    </location>
</feature>
<sequence>MFQEGATTAFSVESIADSESEEAKHEEDVACSLNRDHSWCCGWARFDGNITAQGYCVHGLGRGPIYMCTVFLSTAFIFLASEEVGCVDEDGQIVENCQERVYGVFRPAALVTNIATIAGLLVAFFLPLIGAIMDYTSHRWTLGVVTAILLLATEAIQIGTTSQTWFGMAVLEAVSLLLFETQITASLAYMPAIARTVGDESLNTYVAYFLIVEVALGQALYTLIVVAISTFFGLTNVGTAQVAQGLVTVCAGLGFYFGWKKFPKVPAKHFIDQDPEDEETDKPSEKGADVSASKTPQQEKKHKNLFLIGFIQNWNTFWYINREYKHSIRWFLLGCVFGDAAANAFLTVAVVVLTDEWGLSANEVGIFLLVGLLAYALACRPAAWVTNCTTPNISWRLAMIYTFVLGVIGALTVTKENAKPWSFVWGFVVCLGLGWQSQAQYTYVALITPKDQEAELAGFFNYCKVILAWMPPLLFSLLVEANVPQYIGIICTCGFFLLAVAALSMSAPWDEAMREVHGAVPAEGEVANPDDEMAANEAEPKNTDVEHGVEVGVEVQP</sequence>
<evidence type="ECO:0000256" key="8">
    <source>
        <dbReference type="SAM" id="Phobius"/>
    </source>
</evidence>
<evidence type="ECO:0000313" key="10">
    <source>
        <dbReference type="Proteomes" id="UP001153069"/>
    </source>
</evidence>
<dbReference type="Pfam" id="PF11700">
    <property type="entry name" value="ATG22"/>
    <property type="match status" value="1"/>
</dbReference>
<evidence type="ECO:0008006" key="11">
    <source>
        <dbReference type="Google" id="ProtNLM"/>
    </source>
</evidence>
<evidence type="ECO:0000256" key="2">
    <source>
        <dbReference type="ARBA" id="ARBA00006978"/>
    </source>
</evidence>
<comment type="caution">
    <text evidence="9">The sequence shown here is derived from an EMBL/GenBank/DDBJ whole genome shotgun (WGS) entry which is preliminary data.</text>
</comment>
<reference evidence="9" key="1">
    <citation type="submission" date="2020-06" db="EMBL/GenBank/DDBJ databases">
        <authorList>
            <consortium name="Plant Systems Biology data submission"/>
        </authorList>
    </citation>
    <scope>NUCLEOTIDE SEQUENCE</scope>
    <source>
        <strain evidence="9">D6</strain>
    </source>
</reference>
<dbReference type="Proteomes" id="UP001153069">
    <property type="component" value="Unassembled WGS sequence"/>
</dbReference>
<keyword evidence="5 8" id="KW-1133">Transmembrane helix</keyword>
<keyword evidence="4 8" id="KW-0812">Transmembrane</keyword>
<dbReference type="Gene3D" id="1.20.1250.20">
    <property type="entry name" value="MFS general substrate transporter like domains"/>
    <property type="match status" value="1"/>
</dbReference>
<accession>A0A9N8H6F9</accession>
<keyword evidence="3" id="KW-0813">Transport</keyword>
<name>A0A9N8H6F9_9STRA</name>